<dbReference type="InterPro" id="IPR000185">
    <property type="entry name" value="SecA"/>
</dbReference>
<evidence type="ECO:0000256" key="1">
    <source>
        <dbReference type="ARBA" id="ARBA00001947"/>
    </source>
</evidence>
<dbReference type="InterPro" id="IPR001650">
    <property type="entry name" value="Helicase_C-like"/>
</dbReference>
<dbReference type="Pfam" id="PF21090">
    <property type="entry name" value="P-loop_SecA"/>
    <property type="match status" value="1"/>
</dbReference>
<evidence type="ECO:0000256" key="2">
    <source>
        <dbReference type="ARBA" id="ARBA00004170"/>
    </source>
</evidence>
<dbReference type="GO" id="GO:0005829">
    <property type="term" value="C:cytosol"/>
    <property type="evidence" value="ECO:0007669"/>
    <property type="project" value="TreeGrafter"/>
</dbReference>
<dbReference type="Pfam" id="PF02810">
    <property type="entry name" value="SEC-C"/>
    <property type="match status" value="1"/>
</dbReference>
<dbReference type="InterPro" id="IPR020937">
    <property type="entry name" value="SecA_CS"/>
</dbReference>
<dbReference type="FunFam" id="3.40.50.300:FF:000429">
    <property type="entry name" value="Preprotein translocase subunit SecA"/>
    <property type="match status" value="1"/>
</dbReference>
<keyword evidence="5" id="KW-1003">Cell membrane</keyword>
<dbReference type="NCBIfam" id="NF009538">
    <property type="entry name" value="PRK12904.1"/>
    <property type="match status" value="1"/>
</dbReference>
<dbReference type="HAMAP" id="MF_01382">
    <property type="entry name" value="SecA"/>
    <property type="match status" value="1"/>
</dbReference>
<protein>
    <recommendedName>
        <fullName evidence="15">Protein translocase subunit SecA</fullName>
    </recommendedName>
</protein>
<keyword evidence="7" id="KW-0479">Metal-binding</keyword>
<dbReference type="Gene3D" id="3.10.450.50">
    <property type="match status" value="1"/>
</dbReference>
<dbReference type="NCBIfam" id="TIGR00963">
    <property type="entry name" value="secA"/>
    <property type="match status" value="1"/>
</dbReference>
<evidence type="ECO:0000256" key="6">
    <source>
        <dbReference type="ARBA" id="ARBA00022490"/>
    </source>
</evidence>
<dbReference type="SMART" id="SM00957">
    <property type="entry name" value="SecA_DEAD"/>
    <property type="match status" value="1"/>
</dbReference>
<dbReference type="GO" id="GO:0046872">
    <property type="term" value="F:metal ion binding"/>
    <property type="evidence" value="ECO:0007669"/>
    <property type="project" value="UniProtKB-KW"/>
</dbReference>
<evidence type="ECO:0000256" key="9">
    <source>
        <dbReference type="ARBA" id="ARBA00022833"/>
    </source>
</evidence>
<dbReference type="GO" id="GO:0005524">
    <property type="term" value="F:ATP binding"/>
    <property type="evidence" value="ECO:0007669"/>
    <property type="project" value="UniProtKB-KW"/>
</dbReference>
<evidence type="ECO:0000259" key="17">
    <source>
        <dbReference type="PROSITE" id="PS51192"/>
    </source>
</evidence>
<dbReference type="Pfam" id="PF01043">
    <property type="entry name" value="SecA_PP_bind"/>
    <property type="match status" value="1"/>
</dbReference>
<dbReference type="InterPro" id="IPR014018">
    <property type="entry name" value="SecA_motor_DEAD"/>
</dbReference>
<proteinExistence type="inferred from homology"/>
<dbReference type="GO" id="GO:0006886">
    <property type="term" value="P:intracellular protein transport"/>
    <property type="evidence" value="ECO:0007669"/>
    <property type="project" value="InterPro"/>
</dbReference>
<feature type="domain" description="Helicase ATP-binding" evidence="17">
    <location>
        <begin position="41"/>
        <end position="236"/>
    </location>
</feature>
<dbReference type="PRINTS" id="PR00906">
    <property type="entry name" value="SECA"/>
</dbReference>
<dbReference type="Gene3D" id="3.40.50.300">
    <property type="entry name" value="P-loop containing nucleotide triphosphate hydrolases"/>
    <property type="match status" value="2"/>
</dbReference>
<keyword evidence="12" id="KW-1278">Translocase</keyword>
<dbReference type="InterPro" id="IPR004027">
    <property type="entry name" value="SEC_C_motif"/>
</dbReference>
<evidence type="ECO:0000256" key="4">
    <source>
        <dbReference type="ARBA" id="ARBA00022448"/>
    </source>
</evidence>
<dbReference type="FunFam" id="3.90.1440.10:FF:000002">
    <property type="entry name" value="Protein translocase subunit SecA"/>
    <property type="match status" value="1"/>
</dbReference>
<dbReference type="NCBIfam" id="NF006630">
    <property type="entry name" value="PRK09200.1"/>
    <property type="match status" value="1"/>
</dbReference>
<evidence type="ECO:0000313" key="20">
    <source>
        <dbReference type="EMBL" id="KKW34573.1"/>
    </source>
</evidence>
<dbReference type="PANTHER" id="PTHR30612">
    <property type="entry name" value="SECA INNER MEMBRANE COMPONENT OF SEC PROTEIN SECRETION SYSTEM"/>
    <property type="match status" value="1"/>
</dbReference>
<dbReference type="SUPFAM" id="SSF81767">
    <property type="entry name" value="Pre-protein crosslinking domain of SecA"/>
    <property type="match status" value="1"/>
</dbReference>
<dbReference type="GO" id="GO:0043952">
    <property type="term" value="P:protein transport by the Sec complex"/>
    <property type="evidence" value="ECO:0007669"/>
    <property type="project" value="TreeGrafter"/>
</dbReference>
<dbReference type="SUPFAM" id="SSF52540">
    <property type="entry name" value="P-loop containing nucleoside triphosphate hydrolases"/>
    <property type="match status" value="2"/>
</dbReference>
<dbReference type="AlphaFoldDB" id="A0A0G1XTM7"/>
<keyword evidence="6" id="KW-0963">Cytoplasm</keyword>
<dbReference type="Gene3D" id="1.10.3060.10">
    <property type="entry name" value="Helical scaffold and wing domains of SecA"/>
    <property type="match status" value="1"/>
</dbReference>
<evidence type="ECO:0000256" key="7">
    <source>
        <dbReference type="ARBA" id="ARBA00022723"/>
    </source>
</evidence>
<dbReference type="PANTHER" id="PTHR30612:SF0">
    <property type="entry name" value="CHLOROPLAST PROTEIN-TRANSPORTING ATPASE"/>
    <property type="match status" value="1"/>
</dbReference>
<dbReference type="InterPro" id="IPR014001">
    <property type="entry name" value="Helicase_ATP-bd"/>
</dbReference>
<feature type="domain" description="SecA family profile" evidence="19">
    <location>
        <begin position="1"/>
        <end position="567"/>
    </location>
</feature>
<feature type="non-terminal residue" evidence="20">
    <location>
        <position position="1"/>
    </location>
</feature>
<dbReference type="Gene3D" id="3.90.1440.10">
    <property type="entry name" value="SecA, preprotein cross-linking domain"/>
    <property type="match status" value="1"/>
</dbReference>
<dbReference type="Pfam" id="PF07517">
    <property type="entry name" value="SecA_DEAD"/>
    <property type="match status" value="1"/>
</dbReference>
<dbReference type="CDD" id="cd17928">
    <property type="entry name" value="DEXDc_SecA"/>
    <property type="match status" value="1"/>
</dbReference>
<evidence type="ECO:0000256" key="5">
    <source>
        <dbReference type="ARBA" id="ARBA00022475"/>
    </source>
</evidence>
<evidence type="ECO:0000256" key="8">
    <source>
        <dbReference type="ARBA" id="ARBA00022741"/>
    </source>
</evidence>
<dbReference type="InterPro" id="IPR044722">
    <property type="entry name" value="SecA_SF2_C"/>
</dbReference>
<dbReference type="PROSITE" id="PS51194">
    <property type="entry name" value="HELICASE_CTER"/>
    <property type="match status" value="1"/>
</dbReference>
<evidence type="ECO:0000259" key="19">
    <source>
        <dbReference type="PROSITE" id="PS51196"/>
    </source>
</evidence>
<dbReference type="EMBL" id="LCRN01000066">
    <property type="protein sequence ID" value="KKW34573.1"/>
    <property type="molecule type" value="Genomic_DNA"/>
</dbReference>
<dbReference type="InterPro" id="IPR011116">
    <property type="entry name" value="SecA_Wing/Scaffold"/>
</dbReference>
<comment type="caution">
    <text evidence="20">The sequence shown here is derived from an EMBL/GenBank/DDBJ whole genome shotgun (WGS) entry which is preliminary data.</text>
</comment>
<dbReference type="PROSITE" id="PS51196">
    <property type="entry name" value="SECA_MOTOR_DEAD"/>
    <property type="match status" value="1"/>
</dbReference>
<accession>A0A0G1XTM7</accession>
<keyword evidence="8 15" id="KW-0547">Nucleotide-binding</keyword>
<dbReference type="Pfam" id="PF07516">
    <property type="entry name" value="SecA_SW"/>
    <property type="match status" value="1"/>
</dbReference>
<evidence type="ECO:0000256" key="13">
    <source>
        <dbReference type="ARBA" id="ARBA00023010"/>
    </source>
</evidence>
<evidence type="ECO:0000256" key="10">
    <source>
        <dbReference type="ARBA" id="ARBA00022840"/>
    </source>
</evidence>
<feature type="domain" description="Helicase C-terminal" evidence="18">
    <location>
        <begin position="405"/>
        <end position="572"/>
    </location>
</feature>
<dbReference type="PROSITE" id="PS01312">
    <property type="entry name" value="SECA"/>
    <property type="match status" value="1"/>
</dbReference>
<evidence type="ECO:0000256" key="15">
    <source>
        <dbReference type="RuleBase" id="RU003874"/>
    </source>
</evidence>
<keyword evidence="14" id="KW-0472">Membrane</keyword>
<gene>
    <name evidence="20" type="ORF">UY82_C0066G0001</name>
</gene>
<feature type="region of interest" description="Disordered" evidence="16">
    <location>
        <begin position="845"/>
        <end position="875"/>
    </location>
</feature>
<organism evidence="20 21">
    <name type="scientific">Candidatus Uhrbacteria bacterium GW2011_GWC2_53_7</name>
    <dbReference type="NCBI Taxonomy" id="1618986"/>
    <lineage>
        <taxon>Bacteria</taxon>
        <taxon>Candidatus Uhriibacteriota</taxon>
    </lineage>
</organism>
<evidence type="ECO:0000256" key="16">
    <source>
        <dbReference type="SAM" id="MobiDB-lite"/>
    </source>
</evidence>
<keyword evidence="4 15" id="KW-0813">Transport</keyword>
<dbReference type="InterPro" id="IPR027417">
    <property type="entry name" value="P-loop_NTPase"/>
</dbReference>
<dbReference type="GO" id="GO:0006605">
    <property type="term" value="P:protein targeting"/>
    <property type="evidence" value="ECO:0007669"/>
    <property type="project" value="InterPro"/>
</dbReference>
<dbReference type="Proteomes" id="UP000033865">
    <property type="component" value="Unassembled WGS sequence"/>
</dbReference>
<dbReference type="GO" id="GO:0017038">
    <property type="term" value="P:protein import"/>
    <property type="evidence" value="ECO:0007669"/>
    <property type="project" value="InterPro"/>
</dbReference>
<reference evidence="20 21" key="1">
    <citation type="journal article" date="2015" name="Nature">
        <title>rRNA introns, odd ribosomes, and small enigmatic genomes across a large radiation of phyla.</title>
        <authorList>
            <person name="Brown C.T."/>
            <person name="Hug L.A."/>
            <person name="Thomas B.C."/>
            <person name="Sharon I."/>
            <person name="Castelle C.J."/>
            <person name="Singh A."/>
            <person name="Wilkins M.J."/>
            <person name="Williams K.H."/>
            <person name="Banfield J.F."/>
        </authorList>
    </citation>
    <scope>NUCLEOTIDE SEQUENCE [LARGE SCALE GENOMIC DNA]</scope>
</reference>
<dbReference type="SMART" id="SM00958">
    <property type="entry name" value="SecA_PP_bind"/>
    <property type="match status" value="1"/>
</dbReference>
<sequence>ALKARLSGGEKLDDVLFEAFAVVREAAQRTLGQRHYDVQMVGGMALHYGNIAEMRTGEGKTLTATAPLYLNALEGKGAHLVTVNDYLARRDAVWMGQVFYALGLSVGCIQHDASFLYDPEYRHEEDEEKVDEAQDALKSFKVDMDYLRPCTRREAYRADVTYGTNNEFGFDYLRDNMVMTLEQMTQRELHYAIVDEVDSILIDEARTPLIISAPSDTPSSAYQNCARIAAMLLENKDYNLDEKLKAATLTEDGIGKVESALGIENLYTSESVEMVHHMEEALRAQALYKKDRDYVVKDGEIIIVDEFTGRLMEGRRYSEGLHQAIEAKEGVEIKRESQTLATITFQNYFRLYHKLSGMTGTAKTDEEEFQKTYGMDVMVVPTNKPSQRADAPDRVYKTEAGKLEAVVREVKALQEKGQPILLGTVSIQKNEVLSALLTSAGIAHEVLNAKNHEREGAIIAQAGRKGSVTVATNMAGRGVDIILGGNPSTREEAEEVKALGGLHVIGTERHESRRIDNQLRGRGGRQGDPGSTQFYVSMEDDLMRIFGGDRTKGLMDRLGIPDDVPIENKMVSHSIEKAQERVEGNHYDTRKHLLSYDDVLNKHREAIYNNRRAVLEAFSGKGGPGSVGEGEDAVALREIILEHFDEALEEAIRFHTGEAGSDVPEKFKEVKSDKSEHETSDDDRYEIVETITAMMKLTGEQRGELERLVGQSGSKSDIAVARSEILEKLMEIVRAEYDKVEEAFKSRKELNELEKAVLLRTIDRLWIDHLDVMTALRQSIGLRGYGQRDPLIEYRRESFGLFNRLLSAIGMEVSSNFFKYAHHVVEARQMADLAKSVYEKRGVMLSGASDSPPSTPSVAKEKVGRNEPCPCGSGKKYKKCHGA</sequence>
<evidence type="ECO:0000256" key="14">
    <source>
        <dbReference type="ARBA" id="ARBA00023136"/>
    </source>
</evidence>
<dbReference type="CDD" id="cd18803">
    <property type="entry name" value="SF2_C_secA"/>
    <property type="match status" value="1"/>
</dbReference>
<dbReference type="PROSITE" id="PS51192">
    <property type="entry name" value="HELICASE_ATP_BIND_1"/>
    <property type="match status" value="1"/>
</dbReference>
<dbReference type="InterPro" id="IPR036670">
    <property type="entry name" value="SecA_X-link_sf"/>
</dbReference>
<keyword evidence="11 15" id="KW-0653">Protein transport</keyword>
<dbReference type="GO" id="GO:0005886">
    <property type="term" value="C:plasma membrane"/>
    <property type="evidence" value="ECO:0007669"/>
    <property type="project" value="TreeGrafter"/>
</dbReference>
<evidence type="ECO:0000313" key="21">
    <source>
        <dbReference type="Proteomes" id="UP000033865"/>
    </source>
</evidence>
<dbReference type="SUPFAM" id="SSF81886">
    <property type="entry name" value="Helical scaffold and wing domains of SecA"/>
    <property type="match status" value="1"/>
</dbReference>
<dbReference type="GO" id="GO:0031522">
    <property type="term" value="C:cell envelope Sec protein transport complex"/>
    <property type="evidence" value="ECO:0007669"/>
    <property type="project" value="TreeGrafter"/>
</dbReference>
<comment type="similarity">
    <text evidence="3 15">Belongs to the SecA family.</text>
</comment>
<comment type="subcellular location">
    <subcellularLocation>
        <location evidence="2">Membrane</location>
        <topology evidence="2">Peripheral membrane protein</topology>
    </subcellularLocation>
</comment>
<comment type="cofactor">
    <cofactor evidence="1">
        <name>Zn(2+)</name>
        <dbReference type="ChEBI" id="CHEBI:29105"/>
    </cofactor>
</comment>
<dbReference type="InterPro" id="IPR011130">
    <property type="entry name" value="SecA_preprotein_X-link_dom"/>
</dbReference>
<dbReference type="InterPro" id="IPR036266">
    <property type="entry name" value="SecA_Wing/Scaffold_sf"/>
</dbReference>
<keyword evidence="9" id="KW-0862">Zinc</keyword>
<evidence type="ECO:0000256" key="11">
    <source>
        <dbReference type="ARBA" id="ARBA00022927"/>
    </source>
</evidence>
<dbReference type="PATRIC" id="fig|1618986.3.peg.680"/>
<name>A0A0G1XTM7_9BACT</name>
<evidence type="ECO:0000256" key="12">
    <source>
        <dbReference type="ARBA" id="ARBA00022967"/>
    </source>
</evidence>
<keyword evidence="10 15" id="KW-0067">ATP-binding</keyword>
<evidence type="ECO:0000256" key="3">
    <source>
        <dbReference type="ARBA" id="ARBA00007650"/>
    </source>
</evidence>
<evidence type="ECO:0000259" key="18">
    <source>
        <dbReference type="PROSITE" id="PS51194"/>
    </source>
</evidence>
<keyword evidence="13 15" id="KW-0811">Translocation</keyword>
<dbReference type="InterPro" id="IPR011115">
    <property type="entry name" value="SecA_DEAD"/>
</dbReference>